<dbReference type="GO" id="GO:0016887">
    <property type="term" value="F:ATP hydrolysis activity"/>
    <property type="evidence" value="ECO:0007669"/>
    <property type="project" value="InterPro"/>
</dbReference>
<dbReference type="EMBL" id="FMXQ01000013">
    <property type="protein sequence ID" value="SDB57605.1"/>
    <property type="molecule type" value="Genomic_DNA"/>
</dbReference>
<evidence type="ECO:0000259" key="3">
    <source>
        <dbReference type="Pfam" id="PF20454"/>
    </source>
</evidence>
<dbReference type="InterPro" id="IPR046453">
    <property type="entry name" value="GpA_ATPase"/>
</dbReference>
<dbReference type="InterPro" id="IPR027417">
    <property type="entry name" value="P-loop_NTPase"/>
</dbReference>
<dbReference type="PANTHER" id="PTHR34413">
    <property type="entry name" value="PROPHAGE TAIL FIBER ASSEMBLY PROTEIN HOMOLOG TFAE-RELATED-RELATED"/>
    <property type="match status" value="1"/>
</dbReference>
<proteinExistence type="inferred from homology"/>
<protein>
    <submittedName>
        <fullName evidence="4">Phage terminase, large subunit GpA</fullName>
    </submittedName>
</protein>
<evidence type="ECO:0000259" key="2">
    <source>
        <dbReference type="Pfam" id="PF05876"/>
    </source>
</evidence>
<dbReference type="Gene3D" id="3.40.50.300">
    <property type="entry name" value="P-loop containing nucleotide triphosphate hydrolases"/>
    <property type="match status" value="1"/>
</dbReference>
<sequence>MTMKAVGFLRSLADGITPDPLLTVAEWADRYRILSGRAAAEAGRYRTSRTPYMREIMENLSPASPVERVVFMKAAQTGATEAGNNFIGYVIHQAPGPILAVQPTVELAKRNSQQRIDPLIEESAELRAIVAPARSRDSGNTVLAKRFPGGQLVMTGANSATGLRSMPARYVFLDEVDAYPGDVDGEGDPIALAEARTATFGHRKKLFLVSTPTIRGLSRIEREYEASDQRRYFVPCPHCGEMQWLQFERLRWEKGKPETARYVCTHCDAPIGEAARTEMLAKGEWRPTAVADNPRTRGYHISALYSPTGWTSWADIARSWEAAQHNDAALKTAGNVLLGETWMENGEAPDWQRLYDRREHWPAGTVPDGGLFLTAGADVQKDRIEVDVWAWGRGLESWLIDHVLIEGGPGHAASWAALDALLDRSWRHASGTDLRIHRLAIDTGYEAPAVYGWARRAGFAQVAPVKGVEGFNRASPVSGPTYVDATDGGRRLRRGARLWTVAVSTFKAETYRFLRLERPTDEDRARGVLFPPGTIHIPAFAESEWCKQFVAEQLVTVKTRRGFQRLEWQKLRERNEALDARVYARAAAWIVGADRWADARWQALETELKDAASASRSSGSRAPTTPARAGRSPDPARDPNWLKRRRDWLARGT</sequence>
<dbReference type="GO" id="GO:0005524">
    <property type="term" value="F:ATP binding"/>
    <property type="evidence" value="ECO:0007669"/>
    <property type="project" value="InterPro"/>
</dbReference>
<dbReference type="InterPro" id="IPR051220">
    <property type="entry name" value="TFA_Chaperone"/>
</dbReference>
<dbReference type="STRING" id="665467.SAMN02982931_04588"/>
<reference evidence="4 5" key="1">
    <citation type="submission" date="2016-10" db="EMBL/GenBank/DDBJ databases">
        <authorList>
            <person name="de Groot N.N."/>
        </authorList>
    </citation>
    <scope>NUCLEOTIDE SEQUENCE [LARGE SCALE GENOMIC DNA]</scope>
    <source>
        <strain evidence="4 5">ATCC 35022</strain>
    </source>
</reference>
<keyword evidence="5" id="KW-1185">Reference proteome</keyword>
<gene>
    <name evidence="4" type="ORF">SAMN02982931_04588</name>
</gene>
<dbReference type="InterPro" id="IPR046454">
    <property type="entry name" value="GpA_endonuclease"/>
</dbReference>
<feature type="domain" description="Phage terminase large subunit GpA ATPase" evidence="2">
    <location>
        <begin position="40"/>
        <end position="285"/>
    </location>
</feature>
<feature type="region of interest" description="Disordered" evidence="1">
    <location>
        <begin position="610"/>
        <end position="653"/>
    </location>
</feature>
<feature type="domain" description="Terminase large subunit GpA endonuclease" evidence="3">
    <location>
        <begin position="296"/>
        <end position="594"/>
    </location>
</feature>
<dbReference type="Pfam" id="PF05876">
    <property type="entry name" value="GpA_ATPase"/>
    <property type="match status" value="1"/>
</dbReference>
<dbReference type="Proteomes" id="UP000199071">
    <property type="component" value="Unassembled WGS sequence"/>
</dbReference>
<dbReference type="InterPro" id="IPR008866">
    <property type="entry name" value="Phage_lambda_GpA-like"/>
</dbReference>
<dbReference type="PANTHER" id="PTHR34413:SF2">
    <property type="entry name" value="PROPHAGE TAIL FIBER ASSEMBLY PROTEIN HOMOLOG TFAE-RELATED"/>
    <property type="match status" value="1"/>
</dbReference>
<dbReference type="HAMAP" id="MF_04144">
    <property type="entry name" value="TERL_LAMBDA"/>
    <property type="match status" value="1"/>
</dbReference>
<accession>A0A1G6EL04</accession>
<dbReference type="GO" id="GO:0004519">
    <property type="term" value="F:endonuclease activity"/>
    <property type="evidence" value="ECO:0007669"/>
    <property type="project" value="InterPro"/>
</dbReference>
<dbReference type="OrthoDB" id="5181253at2"/>
<evidence type="ECO:0000313" key="5">
    <source>
        <dbReference type="Proteomes" id="UP000199071"/>
    </source>
</evidence>
<organism evidence="4 5">
    <name type="scientific">Bauldia litoralis</name>
    <dbReference type="NCBI Taxonomy" id="665467"/>
    <lineage>
        <taxon>Bacteria</taxon>
        <taxon>Pseudomonadati</taxon>
        <taxon>Pseudomonadota</taxon>
        <taxon>Alphaproteobacteria</taxon>
        <taxon>Hyphomicrobiales</taxon>
        <taxon>Kaistiaceae</taxon>
        <taxon>Bauldia</taxon>
    </lineage>
</organism>
<name>A0A1G6EL04_9HYPH</name>
<dbReference type="RefSeq" id="WP_090880838.1">
    <property type="nucleotide sequence ID" value="NZ_FMXQ01000013.1"/>
</dbReference>
<dbReference type="AlphaFoldDB" id="A0A1G6EL04"/>
<dbReference type="Pfam" id="PF20454">
    <property type="entry name" value="GpA_nuclease"/>
    <property type="match status" value="1"/>
</dbReference>
<feature type="compositionally biased region" description="Low complexity" evidence="1">
    <location>
        <begin position="611"/>
        <end position="622"/>
    </location>
</feature>
<evidence type="ECO:0000313" key="4">
    <source>
        <dbReference type="EMBL" id="SDB57605.1"/>
    </source>
</evidence>
<evidence type="ECO:0000256" key="1">
    <source>
        <dbReference type="SAM" id="MobiDB-lite"/>
    </source>
</evidence>